<name>A0A1W1H7X6_9BACT</name>
<dbReference type="Proteomes" id="UP000191931">
    <property type="component" value="Unassembled WGS sequence"/>
</dbReference>
<dbReference type="InterPro" id="IPR002912">
    <property type="entry name" value="ACT_dom"/>
</dbReference>
<dbReference type="Gene3D" id="3.30.70.260">
    <property type="match status" value="2"/>
</dbReference>
<dbReference type="InterPro" id="IPR045865">
    <property type="entry name" value="ACT-like_dom_sf"/>
</dbReference>
<accession>A0A1W1H7X6</accession>
<dbReference type="InterPro" id="IPR050990">
    <property type="entry name" value="UPF0237/GcvR_regulator"/>
</dbReference>
<reference evidence="2 3" key="1">
    <citation type="submission" date="2017-03" db="EMBL/GenBank/DDBJ databases">
        <authorList>
            <person name="Afonso C.L."/>
            <person name="Miller P.J."/>
            <person name="Scott M.A."/>
            <person name="Spackman E."/>
            <person name="Goraichik I."/>
            <person name="Dimitrov K.M."/>
            <person name="Suarez D.L."/>
            <person name="Swayne D.E."/>
        </authorList>
    </citation>
    <scope>NUCLEOTIDE SEQUENCE [LARGE SCALE GENOMIC DNA]</scope>
    <source>
        <strain evidence="2">PRJEB14757</strain>
    </source>
</reference>
<dbReference type="EMBL" id="FWEV01000046">
    <property type="protein sequence ID" value="SLM28577.1"/>
    <property type="molecule type" value="Genomic_DNA"/>
</dbReference>
<protein>
    <recommendedName>
        <fullName evidence="1">ACT domain-containing protein</fullName>
    </recommendedName>
</protein>
<evidence type="ECO:0000313" key="3">
    <source>
        <dbReference type="Proteomes" id="UP000191931"/>
    </source>
</evidence>
<feature type="domain" description="ACT" evidence="1">
    <location>
        <begin position="102"/>
        <end position="179"/>
    </location>
</feature>
<dbReference type="PANTHER" id="PTHR34875:SF6">
    <property type="entry name" value="UPF0237 PROTEIN MJ1558"/>
    <property type="match status" value="1"/>
</dbReference>
<proteinExistence type="predicted"/>
<dbReference type="STRING" id="1246637.MTBBW1_140023"/>
<evidence type="ECO:0000313" key="2">
    <source>
        <dbReference type="EMBL" id="SLM28577.1"/>
    </source>
</evidence>
<keyword evidence="3" id="KW-1185">Reference proteome</keyword>
<organism evidence="2 3">
    <name type="scientific">Desulfamplus magnetovallimortis</name>
    <dbReference type="NCBI Taxonomy" id="1246637"/>
    <lineage>
        <taxon>Bacteria</taxon>
        <taxon>Pseudomonadati</taxon>
        <taxon>Thermodesulfobacteriota</taxon>
        <taxon>Desulfobacteria</taxon>
        <taxon>Desulfobacterales</taxon>
        <taxon>Desulfobacteraceae</taxon>
        <taxon>Desulfamplus</taxon>
    </lineage>
</organism>
<sequence>MDKLIITVLGKDKPGIVASVAKSLYQMDCNIQNVNQMILQNEFAGFFVIDHPPELDMEKITSRLTKDLEGKKLQVYIDELASPANGLSNGYEIDSGSEETFLITTIGPDQKGLVAKFTEIIAEFNVNITNLKAVFKGGDEPSANIMNYQVAILPDTDQAGLFKRLRAKAAELGLDISIQHKNIFETINKI</sequence>
<evidence type="ECO:0000259" key="1">
    <source>
        <dbReference type="PROSITE" id="PS51671"/>
    </source>
</evidence>
<feature type="domain" description="ACT" evidence="1">
    <location>
        <begin position="5"/>
        <end position="83"/>
    </location>
</feature>
<gene>
    <name evidence="2" type="ORF">MTBBW1_140023</name>
</gene>
<dbReference type="Pfam" id="PF13740">
    <property type="entry name" value="ACT_6"/>
    <property type="match status" value="2"/>
</dbReference>
<dbReference type="PANTHER" id="PTHR34875">
    <property type="entry name" value="UPF0237 PROTEIN MJ1558"/>
    <property type="match status" value="1"/>
</dbReference>
<dbReference type="PROSITE" id="PS51671">
    <property type="entry name" value="ACT"/>
    <property type="match status" value="2"/>
</dbReference>
<dbReference type="OrthoDB" id="12860at2"/>
<dbReference type="SUPFAM" id="SSF55021">
    <property type="entry name" value="ACT-like"/>
    <property type="match status" value="2"/>
</dbReference>
<dbReference type="AlphaFoldDB" id="A0A1W1H7X6"/>
<dbReference type="RefSeq" id="WP_080798982.1">
    <property type="nucleotide sequence ID" value="NZ_LT828540.1"/>
</dbReference>